<dbReference type="GO" id="GO:0006629">
    <property type="term" value="P:lipid metabolic process"/>
    <property type="evidence" value="ECO:0007669"/>
    <property type="project" value="UniProtKB-KW"/>
</dbReference>
<dbReference type="Pfam" id="PF13444">
    <property type="entry name" value="Acetyltransf_5"/>
    <property type="match status" value="1"/>
</dbReference>
<gene>
    <name evidence="11" type="ORF">GCM10017083_02670</name>
</gene>
<dbReference type="Proteomes" id="UP000630353">
    <property type="component" value="Unassembled WGS sequence"/>
</dbReference>
<keyword evidence="4" id="KW-0443">Lipid metabolism</keyword>
<evidence type="ECO:0000256" key="9">
    <source>
        <dbReference type="ARBA" id="ARBA00045724"/>
    </source>
</evidence>
<proteinExistence type="inferred from homology"/>
<evidence type="ECO:0000256" key="3">
    <source>
        <dbReference type="ARBA" id="ARBA00022679"/>
    </source>
</evidence>
<dbReference type="PANTHER" id="PTHR37323">
    <property type="entry name" value="GCN5-RELATED N-ACETYLTRANSFERASE"/>
    <property type="match status" value="1"/>
</dbReference>
<dbReference type="Gene3D" id="3.40.630.30">
    <property type="match status" value="1"/>
</dbReference>
<dbReference type="InterPro" id="IPR052351">
    <property type="entry name" value="Ornithine_N-alpha-AT"/>
</dbReference>
<comment type="pathway">
    <text evidence="1">Lipid metabolism.</text>
</comment>
<keyword evidence="3" id="KW-0808">Transferase</keyword>
<evidence type="ECO:0000256" key="4">
    <source>
        <dbReference type="ARBA" id="ARBA00023098"/>
    </source>
</evidence>
<comment type="function">
    <text evidence="9">Catalyzes the first step in the biosynthesis of ornithine lipids, which are phosphorus-free membrane lipids. Catalyzes the 3-hydroxyacyl-acyl carrier protein-dependent acylation of ornithine to form lyso-ornithine lipid (LOL).</text>
</comment>
<dbReference type="PANTHER" id="PTHR37323:SF1">
    <property type="entry name" value="L-ORNITHINE N(ALPHA)-ACYLTRANSFERASE"/>
    <property type="match status" value="1"/>
</dbReference>
<evidence type="ECO:0000256" key="8">
    <source>
        <dbReference type="ARBA" id="ARBA00039866"/>
    </source>
</evidence>
<accession>A0A918XMR7</accession>
<evidence type="ECO:0000256" key="6">
    <source>
        <dbReference type="ARBA" id="ARBA00038095"/>
    </source>
</evidence>
<name>A0A918XMR7_9PROT</name>
<dbReference type="EMBL" id="BMZS01000001">
    <property type="protein sequence ID" value="GHD39955.1"/>
    <property type="molecule type" value="Genomic_DNA"/>
</dbReference>
<evidence type="ECO:0000256" key="2">
    <source>
        <dbReference type="ARBA" id="ARBA00022516"/>
    </source>
</evidence>
<evidence type="ECO:0000256" key="1">
    <source>
        <dbReference type="ARBA" id="ARBA00005189"/>
    </source>
</evidence>
<dbReference type="AlphaFoldDB" id="A0A918XMR7"/>
<keyword evidence="12" id="KW-1185">Reference proteome</keyword>
<keyword evidence="2" id="KW-0444">Lipid biosynthesis</keyword>
<evidence type="ECO:0000256" key="5">
    <source>
        <dbReference type="ARBA" id="ARBA00023315"/>
    </source>
</evidence>
<sequence>MSDESARILTREIGSPSDGDLGLAISGSMEVRLAAREAEVDAAQALRYRVFYEERAAKPIGDMADRRRDFDDYDAIADHLLVLDHDLGTGPQAVVGTYRLIRRSRADAHGGFYTAGEYDISKIVAFPGEILELGRSCVDQRYRNRSTMQLLWKGIAAFVFRYDITLMFGCASLPGNDVDALADQLSYLYHHHLAPERLRVRALPDLHVEMNRKPAGQVDAKAALAALPPLIKGYLRLGGFVGDGAVIDPQFNTTDVCVIVQTDAVTDKYYRHYEREARDGRGRGAEAAEP</sequence>
<dbReference type="SUPFAM" id="SSF55729">
    <property type="entry name" value="Acyl-CoA N-acyltransferases (Nat)"/>
    <property type="match status" value="1"/>
</dbReference>
<evidence type="ECO:0000313" key="12">
    <source>
        <dbReference type="Proteomes" id="UP000630353"/>
    </source>
</evidence>
<comment type="similarity">
    <text evidence="6">Belongs to the acetyltransferase family. OlsB subfamily.</text>
</comment>
<evidence type="ECO:0000256" key="7">
    <source>
        <dbReference type="ARBA" id="ARBA00039058"/>
    </source>
</evidence>
<organism evidence="11 12">
    <name type="scientific">Thalassobaculum fulvum</name>
    <dbReference type="NCBI Taxonomy" id="1633335"/>
    <lineage>
        <taxon>Bacteria</taxon>
        <taxon>Pseudomonadati</taxon>
        <taxon>Pseudomonadota</taxon>
        <taxon>Alphaproteobacteria</taxon>
        <taxon>Rhodospirillales</taxon>
        <taxon>Thalassobaculaceae</taxon>
        <taxon>Thalassobaculum</taxon>
    </lineage>
</organism>
<evidence type="ECO:0000313" key="11">
    <source>
        <dbReference type="EMBL" id="GHD39955.1"/>
    </source>
</evidence>
<dbReference type="RefSeq" id="WP_189987113.1">
    <property type="nucleotide sequence ID" value="NZ_BMZS01000001.1"/>
</dbReference>
<dbReference type="EC" id="2.3.2.30" evidence="7"/>
<dbReference type="InterPro" id="IPR016181">
    <property type="entry name" value="Acyl_CoA_acyltransferase"/>
</dbReference>
<protein>
    <recommendedName>
        <fullName evidence="8">L-ornithine N(alpha)-acyltransferase</fullName>
        <ecNumber evidence="7">2.3.2.30</ecNumber>
    </recommendedName>
</protein>
<keyword evidence="5" id="KW-0012">Acyltransferase</keyword>
<reference evidence="11" key="1">
    <citation type="journal article" date="2014" name="Int. J. Syst. Evol. Microbiol.">
        <title>Complete genome sequence of Corynebacterium casei LMG S-19264T (=DSM 44701T), isolated from a smear-ripened cheese.</title>
        <authorList>
            <consortium name="US DOE Joint Genome Institute (JGI-PGF)"/>
            <person name="Walter F."/>
            <person name="Albersmeier A."/>
            <person name="Kalinowski J."/>
            <person name="Ruckert C."/>
        </authorList>
    </citation>
    <scope>NUCLEOTIDE SEQUENCE</scope>
    <source>
        <strain evidence="11">KCTC 42651</strain>
    </source>
</reference>
<reference evidence="11" key="2">
    <citation type="submission" date="2020-09" db="EMBL/GenBank/DDBJ databases">
        <authorList>
            <person name="Sun Q."/>
            <person name="Kim S."/>
        </authorList>
    </citation>
    <scope>NUCLEOTIDE SEQUENCE</scope>
    <source>
        <strain evidence="11">KCTC 42651</strain>
    </source>
</reference>
<comment type="catalytic activity">
    <reaction evidence="10">
        <text>a (3R)-hydroxyacyl-[ACP] + L-ornithine = a lyso-ornithine lipid + holo-[ACP] + H(+)</text>
        <dbReference type="Rhea" id="RHEA:20633"/>
        <dbReference type="Rhea" id="RHEA-COMP:9685"/>
        <dbReference type="Rhea" id="RHEA-COMP:9945"/>
        <dbReference type="ChEBI" id="CHEBI:15378"/>
        <dbReference type="ChEBI" id="CHEBI:46911"/>
        <dbReference type="ChEBI" id="CHEBI:64479"/>
        <dbReference type="ChEBI" id="CHEBI:78827"/>
        <dbReference type="ChEBI" id="CHEBI:138482"/>
        <dbReference type="EC" id="2.3.2.30"/>
    </reaction>
    <physiologicalReaction direction="left-to-right" evidence="10">
        <dbReference type="Rhea" id="RHEA:20634"/>
    </physiologicalReaction>
</comment>
<comment type="caution">
    <text evidence="11">The sequence shown here is derived from an EMBL/GenBank/DDBJ whole genome shotgun (WGS) entry which is preliminary data.</text>
</comment>
<evidence type="ECO:0000256" key="10">
    <source>
        <dbReference type="ARBA" id="ARBA00047785"/>
    </source>
</evidence>
<dbReference type="GO" id="GO:0043810">
    <property type="term" value="F:ornithine-acyl [acyl carrier protein] N-acyltransferase activity"/>
    <property type="evidence" value="ECO:0007669"/>
    <property type="project" value="UniProtKB-EC"/>
</dbReference>